<dbReference type="InterPro" id="IPR036890">
    <property type="entry name" value="HATPase_C_sf"/>
</dbReference>
<evidence type="ECO:0000313" key="7">
    <source>
        <dbReference type="Proteomes" id="UP001056455"/>
    </source>
</evidence>
<keyword evidence="3" id="KW-0902">Two-component regulatory system</keyword>
<dbReference type="SUPFAM" id="SSF55781">
    <property type="entry name" value="GAF domain-like"/>
    <property type="match status" value="1"/>
</dbReference>
<feature type="domain" description="GAF" evidence="4">
    <location>
        <begin position="183"/>
        <end position="333"/>
    </location>
</feature>
<evidence type="ECO:0000259" key="4">
    <source>
        <dbReference type="SMART" id="SM00065"/>
    </source>
</evidence>
<evidence type="ECO:0000259" key="5">
    <source>
        <dbReference type="SMART" id="SM00387"/>
    </source>
</evidence>
<proteinExistence type="predicted"/>
<keyword evidence="1" id="KW-0808">Transferase</keyword>
<protein>
    <submittedName>
        <fullName evidence="6">GAF domain-containing protein</fullName>
    </submittedName>
</protein>
<keyword evidence="7" id="KW-1185">Reference proteome</keyword>
<keyword evidence="2" id="KW-0418">Kinase</keyword>
<evidence type="ECO:0000256" key="1">
    <source>
        <dbReference type="ARBA" id="ARBA00022679"/>
    </source>
</evidence>
<accession>A0ABY4YQX3</accession>
<gene>
    <name evidence="6" type="ORF">NF556_16070</name>
</gene>
<evidence type="ECO:0000256" key="3">
    <source>
        <dbReference type="ARBA" id="ARBA00023012"/>
    </source>
</evidence>
<evidence type="ECO:0000256" key="2">
    <source>
        <dbReference type="ARBA" id="ARBA00022777"/>
    </source>
</evidence>
<dbReference type="PANTHER" id="PTHR24421">
    <property type="entry name" value="NITRATE/NITRITE SENSOR PROTEIN NARX-RELATED"/>
    <property type="match status" value="1"/>
</dbReference>
<dbReference type="SUPFAM" id="SSF55874">
    <property type="entry name" value="ATPase domain of HSP90 chaperone/DNA topoisomerase II/histidine kinase"/>
    <property type="match status" value="1"/>
</dbReference>
<dbReference type="Gene3D" id="3.30.565.10">
    <property type="entry name" value="Histidine kinase-like ATPase, C-terminal domain"/>
    <property type="match status" value="1"/>
</dbReference>
<dbReference type="Pfam" id="PF02518">
    <property type="entry name" value="HATPase_c"/>
    <property type="match status" value="1"/>
</dbReference>
<dbReference type="Gene3D" id="3.30.450.40">
    <property type="match status" value="1"/>
</dbReference>
<dbReference type="InterPro" id="IPR050482">
    <property type="entry name" value="Sensor_HK_TwoCompSys"/>
</dbReference>
<name>A0ABY4YQX3_9MICO</name>
<dbReference type="Proteomes" id="UP001056455">
    <property type="component" value="Chromosome"/>
</dbReference>
<dbReference type="InterPro" id="IPR003594">
    <property type="entry name" value="HATPase_dom"/>
</dbReference>
<dbReference type="InterPro" id="IPR029016">
    <property type="entry name" value="GAF-like_dom_sf"/>
</dbReference>
<evidence type="ECO:0000313" key="6">
    <source>
        <dbReference type="EMBL" id="USQ79118.1"/>
    </source>
</evidence>
<dbReference type="RefSeq" id="WP_252592033.1">
    <property type="nucleotide sequence ID" value="NZ_CP099489.1"/>
</dbReference>
<dbReference type="Pfam" id="PF13185">
    <property type="entry name" value="GAF_2"/>
    <property type="match status" value="1"/>
</dbReference>
<dbReference type="CDD" id="cd16917">
    <property type="entry name" value="HATPase_UhpB-NarQ-NarX-like"/>
    <property type="match status" value="1"/>
</dbReference>
<dbReference type="InterPro" id="IPR003018">
    <property type="entry name" value="GAF"/>
</dbReference>
<reference evidence="6" key="1">
    <citation type="submission" date="2022-06" db="EMBL/GenBank/DDBJ databases">
        <title>Ornithinimicrobium HY1793.</title>
        <authorList>
            <person name="Huang Y."/>
        </authorList>
    </citation>
    <scope>NUCLEOTIDE SEQUENCE</scope>
    <source>
        <strain evidence="6">HY1793</strain>
    </source>
</reference>
<dbReference type="SMART" id="SM00387">
    <property type="entry name" value="HATPase_c"/>
    <property type="match status" value="1"/>
</dbReference>
<organism evidence="6 7">
    <name type="scientific">Ornithinimicrobium faecis</name>
    <dbReference type="NCBI Taxonomy" id="2934158"/>
    <lineage>
        <taxon>Bacteria</taxon>
        <taxon>Bacillati</taxon>
        <taxon>Actinomycetota</taxon>
        <taxon>Actinomycetes</taxon>
        <taxon>Micrococcales</taxon>
        <taxon>Ornithinimicrobiaceae</taxon>
        <taxon>Ornithinimicrobium</taxon>
    </lineage>
</organism>
<sequence length="544" mass="58569">MAMDPAARIYWADGAGSRAVFTSLQAVLQELRTPFLGDRAVALYRPTGMSPSHGYFVLSDSCDVEGPAAMGNERLVLNQRLDLDQPRTVSGLSATSTLRPFTLVLDSAVSIPWQDPYGRGVALIGVQDANSAMPDLSDQLHRAEIGRLVETLNASRLQGTLALQRNLGDAVRAVLDSGPTGVGRMGRLTSLVASAREIFGSDTAYLALPEESETTKYYFASMANVNTPQFRQLRMRFEQGLGGLARSEGKVVRTLRYADDDRLKAPPVSETLVEGISSAMAAPLFSGGAVRGVIYIGNRTPTPFSETDERVLEEFAEYLGLLMGEPHYQDAVRESQSTRLREDFAHAIHDSVVRSLVQIGFTAEQASASAQHEATSQSIAQIQVAAEEALTTLREELSGLILHPSTGVTELGAVVEQITDVPLRPGAERNIYLSPVIEHETLPHNVAEVLVQVGVEALTNSLRHAAAQTERVEIISGPDTVELLISDDGHGSAQLQGALEGLVRGGHFGLSSMFRRASSVNGHLDVTSSPDAGTTVHLRVPRTW</sequence>
<feature type="domain" description="Histidine kinase/HSP90-like ATPase" evidence="5">
    <location>
        <begin position="445"/>
        <end position="544"/>
    </location>
</feature>
<dbReference type="SMART" id="SM00065">
    <property type="entry name" value="GAF"/>
    <property type="match status" value="1"/>
</dbReference>
<dbReference type="EMBL" id="CP099489">
    <property type="protein sequence ID" value="USQ79118.1"/>
    <property type="molecule type" value="Genomic_DNA"/>
</dbReference>